<feature type="compositionally biased region" description="Acidic residues" evidence="14">
    <location>
        <begin position="630"/>
        <end position="643"/>
    </location>
</feature>
<feature type="region of interest" description="Disordered" evidence="14">
    <location>
        <begin position="617"/>
        <end position="647"/>
    </location>
</feature>
<name>A0ABP1BGM2_9BRYO</name>
<dbReference type="PANTHER" id="PTHR45974">
    <property type="entry name" value="RECEPTOR-LIKE PROTEIN 55"/>
    <property type="match status" value="1"/>
</dbReference>
<keyword evidence="2" id="KW-0433">Leucine-rich repeat</keyword>
<evidence type="ECO:0000256" key="5">
    <source>
        <dbReference type="ARBA" id="ARBA00022729"/>
    </source>
</evidence>
<feature type="signal peptide" evidence="15">
    <location>
        <begin position="1"/>
        <end position="27"/>
    </location>
</feature>
<keyword evidence="5 15" id="KW-0732">Signal</keyword>
<keyword evidence="7 13" id="KW-0547">Nucleotide-binding</keyword>
<evidence type="ECO:0000256" key="4">
    <source>
        <dbReference type="ARBA" id="ARBA00022692"/>
    </source>
</evidence>
<evidence type="ECO:0000256" key="8">
    <source>
        <dbReference type="ARBA" id="ARBA00022777"/>
    </source>
</evidence>
<feature type="chain" id="PRO_5046059628" description="Protein kinase domain-containing protein" evidence="15">
    <location>
        <begin position="28"/>
        <end position="808"/>
    </location>
</feature>
<evidence type="ECO:0000256" key="2">
    <source>
        <dbReference type="ARBA" id="ARBA00022614"/>
    </source>
</evidence>
<accession>A0ABP1BGM2</accession>
<evidence type="ECO:0000313" key="18">
    <source>
        <dbReference type="Proteomes" id="UP001497522"/>
    </source>
</evidence>
<keyword evidence="18" id="KW-1185">Reference proteome</keyword>
<dbReference type="SUPFAM" id="SSF52058">
    <property type="entry name" value="L domain-like"/>
    <property type="match status" value="1"/>
</dbReference>
<evidence type="ECO:0000256" key="3">
    <source>
        <dbReference type="ARBA" id="ARBA00022679"/>
    </source>
</evidence>
<feature type="domain" description="Protein kinase" evidence="16">
    <location>
        <begin position="454"/>
        <end position="797"/>
    </location>
</feature>
<dbReference type="PANTHER" id="PTHR45974:SF266">
    <property type="entry name" value="LEUCINE-RICH REPEAT RECEPTOR PROTEIN KINASE HPCA1"/>
    <property type="match status" value="1"/>
</dbReference>
<dbReference type="InterPro" id="IPR011009">
    <property type="entry name" value="Kinase-like_dom_sf"/>
</dbReference>
<dbReference type="PROSITE" id="PS51450">
    <property type="entry name" value="LRR"/>
    <property type="match status" value="1"/>
</dbReference>
<evidence type="ECO:0000256" key="1">
    <source>
        <dbReference type="ARBA" id="ARBA00004370"/>
    </source>
</evidence>
<evidence type="ECO:0000256" key="7">
    <source>
        <dbReference type="ARBA" id="ARBA00022741"/>
    </source>
</evidence>
<evidence type="ECO:0000256" key="6">
    <source>
        <dbReference type="ARBA" id="ARBA00022737"/>
    </source>
</evidence>
<evidence type="ECO:0000256" key="14">
    <source>
        <dbReference type="SAM" id="MobiDB-lite"/>
    </source>
</evidence>
<evidence type="ECO:0000256" key="15">
    <source>
        <dbReference type="SAM" id="SignalP"/>
    </source>
</evidence>
<proteinExistence type="predicted"/>
<feature type="binding site" evidence="13">
    <location>
        <position position="482"/>
    </location>
    <ligand>
        <name>ATP</name>
        <dbReference type="ChEBI" id="CHEBI:30616"/>
    </ligand>
</feature>
<keyword evidence="8" id="KW-0418">Kinase</keyword>
<evidence type="ECO:0000256" key="11">
    <source>
        <dbReference type="ARBA" id="ARBA00023136"/>
    </source>
</evidence>
<dbReference type="InterPro" id="IPR001611">
    <property type="entry name" value="Leu-rich_rpt"/>
</dbReference>
<sequence>MRGMSELSSLVLLLSSILVILMLCAKAMQGEDNKEWDPGPRRRRLISSSSQEYHLFAEFSSPAVPTTSTLCSDFSSYLASLLLTNRSQQSIIATGAGFCGTIPSSLITNFTSLRVLELGDNRLSGGFPVELLSLPALELLNVSGNLLTLGGLASSSSDSAAGANFTCTTLRSLDLSSNLLSGGSVPIALVACKNLTYLSLANNSLVGGIPNELGQLLQLETLDLSSNNLTGDIPVSLLNLPAISRIDLHSNELSGALPESSPPSSSHSYFLELDNNSFSGEIPPSLCQFLGSNLSVGSNPELCKPPGRTACQFLLYPTSDCTISQLAPTQLLPVPPPPLHQNTDSNFNLKITWISVAGVIVLLASMSAVLWCKAHIQCHQNWDAAATSSEESSSADATSCWPLACIRLVYLPLYKPNPDRKKMALIRRTLNISSSSSSTHIRTFSYKELAKATARFTNVIGTGGSGVVYKGMLPGGVAIAVKQQQCGDDSSKDSDEQMLQEIKILSELSHPHLLPLLGYYMPGLSKRRMMLVYEYMPKGTVEDHLFGQFSHHRALGWRTRVRIAYESASAIAYLHTQKAGRSIIHRDIKSSNILLDERFHAKVGDFGLSKVIMSNKDDDGGGGGGGGGGGDDDDNDDNDEDDDNIPHVTCTSVKGTTGYLDPFYNISQKLTHKSDVYSFGVVLLELVTGKRAFDENRPENEWHLPFWVDATLPLCGPEGLLDSRIPRGTYMEEVVDTMVECGRACCNFQRQDERPSMIQIQGIIQNCLALESKPRNPIDILSRLGAAASSPMSSPRFARPQQPTAKLA</sequence>
<feature type="region of interest" description="Disordered" evidence="14">
    <location>
        <begin position="786"/>
        <end position="808"/>
    </location>
</feature>
<dbReference type="PROSITE" id="PS50011">
    <property type="entry name" value="PROTEIN_KINASE_DOM"/>
    <property type="match status" value="1"/>
</dbReference>
<dbReference type="PRINTS" id="PR00019">
    <property type="entry name" value="LEURICHRPT"/>
</dbReference>
<dbReference type="Gene3D" id="3.80.10.10">
    <property type="entry name" value="Ribonuclease Inhibitor"/>
    <property type="match status" value="1"/>
</dbReference>
<evidence type="ECO:0000259" key="16">
    <source>
        <dbReference type="PROSITE" id="PS50011"/>
    </source>
</evidence>
<evidence type="ECO:0000256" key="12">
    <source>
        <dbReference type="ARBA" id="ARBA00023180"/>
    </source>
</evidence>
<evidence type="ECO:0000256" key="9">
    <source>
        <dbReference type="ARBA" id="ARBA00022840"/>
    </source>
</evidence>
<dbReference type="SMART" id="SM00220">
    <property type="entry name" value="S_TKc"/>
    <property type="match status" value="1"/>
</dbReference>
<dbReference type="PROSITE" id="PS00107">
    <property type="entry name" value="PROTEIN_KINASE_ATP"/>
    <property type="match status" value="1"/>
</dbReference>
<keyword evidence="4" id="KW-0812">Transmembrane</keyword>
<dbReference type="PROSITE" id="PS00108">
    <property type="entry name" value="PROTEIN_KINASE_ST"/>
    <property type="match status" value="1"/>
</dbReference>
<keyword evidence="3" id="KW-0808">Transferase</keyword>
<dbReference type="InterPro" id="IPR017441">
    <property type="entry name" value="Protein_kinase_ATP_BS"/>
</dbReference>
<dbReference type="SUPFAM" id="SSF56112">
    <property type="entry name" value="Protein kinase-like (PK-like)"/>
    <property type="match status" value="1"/>
</dbReference>
<reference evidence="17" key="1">
    <citation type="submission" date="2024-03" db="EMBL/GenBank/DDBJ databases">
        <authorList>
            <consortium name="ELIXIR-Norway"/>
            <consortium name="Elixir Norway"/>
        </authorList>
    </citation>
    <scope>NUCLEOTIDE SEQUENCE</scope>
</reference>
<evidence type="ECO:0000313" key="17">
    <source>
        <dbReference type="EMBL" id="CAK9874610.1"/>
    </source>
</evidence>
<dbReference type="Proteomes" id="UP001497522">
    <property type="component" value="Chromosome 4"/>
</dbReference>
<keyword evidence="11" id="KW-0472">Membrane</keyword>
<protein>
    <recommendedName>
        <fullName evidence="16">Protein kinase domain-containing protein</fullName>
    </recommendedName>
</protein>
<dbReference type="InterPro" id="IPR032675">
    <property type="entry name" value="LRR_dom_sf"/>
</dbReference>
<dbReference type="Pfam" id="PF00069">
    <property type="entry name" value="Pkinase"/>
    <property type="match status" value="1"/>
</dbReference>
<dbReference type="Pfam" id="PF00560">
    <property type="entry name" value="LRR_1"/>
    <property type="match status" value="3"/>
</dbReference>
<dbReference type="InterPro" id="IPR000719">
    <property type="entry name" value="Prot_kinase_dom"/>
</dbReference>
<evidence type="ECO:0000256" key="13">
    <source>
        <dbReference type="PROSITE-ProRule" id="PRU10141"/>
    </source>
</evidence>
<dbReference type="EMBL" id="OZ023705">
    <property type="protein sequence ID" value="CAK9874610.1"/>
    <property type="molecule type" value="Genomic_DNA"/>
</dbReference>
<keyword evidence="12" id="KW-0325">Glycoprotein</keyword>
<evidence type="ECO:0000256" key="10">
    <source>
        <dbReference type="ARBA" id="ARBA00022989"/>
    </source>
</evidence>
<dbReference type="InterPro" id="IPR008271">
    <property type="entry name" value="Ser/Thr_kinase_AS"/>
</dbReference>
<dbReference type="Gene3D" id="3.30.200.20">
    <property type="entry name" value="Phosphorylase Kinase, domain 1"/>
    <property type="match status" value="1"/>
</dbReference>
<keyword evidence="9 13" id="KW-0067">ATP-binding</keyword>
<comment type="subcellular location">
    <subcellularLocation>
        <location evidence="1">Membrane</location>
    </subcellularLocation>
</comment>
<keyword evidence="10" id="KW-1133">Transmembrane helix</keyword>
<keyword evidence="6" id="KW-0677">Repeat</keyword>
<gene>
    <name evidence="17" type="ORF">CSSPJE1EN2_LOCUS16911</name>
</gene>
<organism evidence="17 18">
    <name type="scientific">Sphagnum jensenii</name>
    <dbReference type="NCBI Taxonomy" id="128206"/>
    <lineage>
        <taxon>Eukaryota</taxon>
        <taxon>Viridiplantae</taxon>
        <taxon>Streptophyta</taxon>
        <taxon>Embryophyta</taxon>
        <taxon>Bryophyta</taxon>
        <taxon>Sphagnophytina</taxon>
        <taxon>Sphagnopsida</taxon>
        <taxon>Sphagnales</taxon>
        <taxon>Sphagnaceae</taxon>
        <taxon>Sphagnum</taxon>
    </lineage>
</organism>
<dbReference type="Gene3D" id="1.10.510.10">
    <property type="entry name" value="Transferase(Phosphotransferase) domain 1"/>
    <property type="match status" value="1"/>
</dbReference>